<sequence>MQSVTVLELLLKVHGWQGGTIWQAFRELKPEHKQMIKDLAFSKNAVYTVKTESALYSDLLEFIK</sequence>
<gene>
    <name evidence="1" type="primary">4L372XY_023</name>
</gene>
<dbReference type="KEGG" id="vg:55617194"/>
<accession>A0A5B9N3T5</accession>
<dbReference type="Proteomes" id="UP000325103">
    <property type="component" value="Segment"/>
</dbReference>
<evidence type="ECO:0000313" key="1">
    <source>
        <dbReference type="EMBL" id="QEG08738.1"/>
    </source>
</evidence>
<protein>
    <submittedName>
        <fullName evidence="1">Uncharacterized protein</fullName>
    </submittedName>
</protein>
<dbReference type="GeneID" id="55617194"/>
<evidence type="ECO:0000313" key="2">
    <source>
        <dbReference type="Proteomes" id="UP000325103"/>
    </source>
</evidence>
<name>A0A5B9N3T5_9CAUD</name>
<proteinExistence type="predicted"/>
<organism evidence="1 2">
    <name type="scientific">Aeromonas phage 4L372XY</name>
    <dbReference type="NCBI Taxonomy" id="2588520"/>
    <lineage>
        <taxon>Viruses</taxon>
        <taxon>Duplodnaviria</taxon>
        <taxon>Heunggongvirae</taxon>
        <taxon>Uroviricota</taxon>
        <taxon>Caudoviricetes</taxon>
        <taxon>Plateaulakevirus</taxon>
        <taxon>Plateaulakevirus pv4L372XY</taxon>
    </lineage>
</organism>
<keyword evidence="2" id="KW-1185">Reference proteome</keyword>
<reference evidence="1 2" key="1">
    <citation type="submission" date="2019-04" db="EMBL/GenBank/DDBJ databases">
        <title>Nine Novel Phages from a Plateau Lake in Southwest China Provide Insights into Aeromonas Phage Diversity.</title>
        <authorList>
            <person name="Xiao W."/>
            <person name="Bai M."/>
            <person name="Wang Y."/>
            <person name="Cui X."/>
        </authorList>
    </citation>
    <scope>NUCLEOTIDE SEQUENCE [LARGE SCALE GENOMIC DNA]</scope>
</reference>
<dbReference type="EMBL" id="MK813941">
    <property type="protein sequence ID" value="QEG08738.1"/>
    <property type="molecule type" value="Genomic_DNA"/>
</dbReference>
<dbReference type="RefSeq" id="YP_009846822.1">
    <property type="nucleotide sequence ID" value="NC_048772.1"/>
</dbReference>